<evidence type="ECO:0000313" key="10">
    <source>
        <dbReference type="Proteomes" id="UP001364617"/>
    </source>
</evidence>
<dbReference type="Gene3D" id="6.20.210.20">
    <property type="entry name" value="THAP domain"/>
    <property type="match status" value="1"/>
</dbReference>
<dbReference type="EMBL" id="JAYKXH010000024">
    <property type="protein sequence ID" value="KAK7123417.1"/>
    <property type="molecule type" value="Genomic_DNA"/>
</dbReference>
<evidence type="ECO:0000256" key="3">
    <source>
        <dbReference type="ARBA" id="ARBA00022833"/>
    </source>
</evidence>
<feature type="domain" description="THAP-type" evidence="8">
    <location>
        <begin position="1"/>
        <end position="80"/>
    </location>
</feature>
<evidence type="ECO:0000256" key="2">
    <source>
        <dbReference type="ARBA" id="ARBA00022771"/>
    </source>
</evidence>
<dbReference type="InterPro" id="IPR026516">
    <property type="entry name" value="THAP1/10"/>
</dbReference>
<dbReference type="GO" id="GO:0000978">
    <property type="term" value="F:RNA polymerase II cis-regulatory region sequence-specific DNA binding"/>
    <property type="evidence" value="ECO:0007669"/>
    <property type="project" value="TreeGrafter"/>
</dbReference>
<keyword evidence="6" id="KW-0131">Cell cycle</keyword>
<evidence type="ECO:0000313" key="9">
    <source>
        <dbReference type="EMBL" id="KAK7123417.1"/>
    </source>
</evidence>
<keyword evidence="6 7" id="KW-0175">Coiled coil</keyword>
<dbReference type="SMART" id="SM00692">
    <property type="entry name" value="DM3"/>
    <property type="match status" value="1"/>
</dbReference>
<dbReference type="GO" id="GO:0005654">
    <property type="term" value="C:nucleoplasm"/>
    <property type="evidence" value="ECO:0007669"/>
    <property type="project" value="UniProtKB-SubCell"/>
</dbReference>
<evidence type="ECO:0000256" key="5">
    <source>
        <dbReference type="PROSITE-ProRule" id="PRU00309"/>
    </source>
</evidence>
<keyword evidence="6" id="KW-0804">Transcription</keyword>
<dbReference type="PANTHER" id="PTHR46600:SF7">
    <property type="entry name" value="SI:DKEY-228B2.6-RELATED"/>
    <property type="match status" value="1"/>
</dbReference>
<evidence type="ECO:0000256" key="4">
    <source>
        <dbReference type="ARBA" id="ARBA00023125"/>
    </source>
</evidence>
<name>A0AAN9GTD5_9TELE</name>
<dbReference type="GO" id="GO:0003700">
    <property type="term" value="F:DNA-binding transcription factor activity"/>
    <property type="evidence" value="ECO:0007669"/>
    <property type="project" value="UniProtKB-UniRule"/>
</dbReference>
<comment type="caution">
    <text evidence="9">The sequence shown here is derived from an EMBL/GenBank/DDBJ whole genome shotgun (WGS) entry which is preliminary data.</text>
</comment>
<organism evidence="9 10">
    <name type="scientific">Phoxinus phoxinus</name>
    <name type="common">Eurasian minnow</name>
    <dbReference type="NCBI Taxonomy" id="58324"/>
    <lineage>
        <taxon>Eukaryota</taxon>
        <taxon>Metazoa</taxon>
        <taxon>Chordata</taxon>
        <taxon>Craniata</taxon>
        <taxon>Vertebrata</taxon>
        <taxon>Euteleostomi</taxon>
        <taxon>Actinopterygii</taxon>
        <taxon>Neopterygii</taxon>
        <taxon>Teleostei</taxon>
        <taxon>Ostariophysi</taxon>
        <taxon>Cypriniformes</taxon>
        <taxon>Leuciscidae</taxon>
        <taxon>Phoxininae</taxon>
        <taxon>Phoxinus</taxon>
    </lineage>
</organism>
<keyword evidence="6" id="KW-0805">Transcription regulation</keyword>
<keyword evidence="1" id="KW-0479">Metal-binding</keyword>
<keyword evidence="4 5" id="KW-0238">DNA-binding</keyword>
<accession>A0AAN9GTD5</accession>
<sequence length="277" mass="32277">MSCAALNCTNRSSPGSSISFHRFPLGDKDRLQRWMVNIRRDHFKPSPSSRICSHHFEDSSFFKNNKGQVCLKKTAVPTKFFFPDSFKMAWCTKLYRRRRNVENYENHEFHTYSLKSDSKRRYVEEEVILDEFVGDDEEDASDQDMAETSVTPVIYPTEICVIAVRHDHCYRSWSSNTARSSIDDTETEMQENKSEKKLKHSLNLVLGKIEDCRKKIKLKNATIRRLKRKVTSLSSVISELKAEKISETKKMYATIGQSTFRQDLERGLQPKLKSQEL</sequence>
<dbReference type="InterPro" id="IPR038441">
    <property type="entry name" value="THAP_Znf_sf"/>
</dbReference>
<dbReference type="GO" id="GO:0008270">
    <property type="term" value="F:zinc ion binding"/>
    <property type="evidence" value="ECO:0007669"/>
    <property type="project" value="UniProtKB-KW"/>
</dbReference>
<keyword evidence="10" id="KW-1185">Reference proteome</keyword>
<evidence type="ECO:0000256" key="6">
    <source>
        <dbReference type="RuleBase" id="RU369073"/>
    </source>
</evidence>
<dbReference type="PROSITE" id="PS50950">
    <property type="entry name" value="ZF_THAP"/>
    <property type="match status" value="1"/>
</dbReference>
<evidence type="ECO:0000259" key="8">
    <source>
        <dbReference type="PROSITE" id="PS50950"/>
    </source>
</evidence>
<feature type="coiled-coil region" evidence="7">
    <location>
        <begin position="209"/>
        <end position="243"/>
    </location>
</feature>
<comment type="similarity">
    <text evidence="6">Belongs to the THAP1 family.</text>
</comment>
<proteinExistence type="inferred from homology"/>
<dbReference type="PANTHER" id="PTHR46600">
    <property type="entry name" value="THAP DOMAIN-CONTAINING"/>
    <property type="match status" value="1"/>
</dbReference>
<keyword evidence="6" id="KW-0539">Nucleus</keyword>
<evidence type="ECO:0000256" key="7">
    <source>
        <dbReference type="SAM" id="Coils"/>
    </source>
</evidence>
<dbReference type="SUPFAM" id="SSF57716">
    <property type="entry name" value="Glucocorticoid receptor-like (DNA-binding domain)"/>
    <property type="match status" value="1"/>
</dbReference>
<dbReference type="AlphaFoldDB" id="A0AAN9GTD5"/>
<dbReference type="GO" id="GO:0001935">
    <property type="term" value="P:endothelial cell proliferation"/>
    <property type="evidence" value="ECO:0007669"/>
    <property type="project" value="UniProtKB-UniRule"/>
</dbReference>
<protein>
    <recommendedName>
        <fullName evidence="6">THAP domain-containing protein 1</fullName>
    </recommendedName>
</protein>
<dbReference type="GO" id="GO:0006357">
    <property type="term" value="P:regulation of transcription by RNA polymerase II"/>
    <property type="evidence" value="ECO:0007669"/>
    <property type="project" value="TreeGrafter"/>
</dbReference>
<dbReference type="Proteomes" id="UP001364617">
    <property type="component" value="Unassembled WGS sequence"/>
</dbReference>
<dbReference type="SMART" id="SM00980">
    <property type="entry name" value="THAP"/>
    <property type="match status" value="1"/>
</dbReference>
<dbReference type="Pfam" id="PF05485">
    <property type="entry name" value="THAP"/>
    <property type="match status" value="1"/>
</dbReference>
<comment type="subcellular location">
    <subcellularLocation>
        <location evidence="6">Nucleus</location>
        <location evidence="6">Nucleoplasm</location>
    </subcellularLocation>
</comment>
<keyword evidence="3" id="KW-0862">Zinc</keyword>
<evidence type="ECO:0000256" key="1">
    <source>
        <dbReference type="ARBA" id="ARBA00022723"/>
    </source>
</evidence>
<dbReference type="InterPro" id="IPR006612">
    <property type="entry name" value="THAP_Znf"/>
</dbReference>
<gene>
    <name evidence="9" type="ORF">R3I93_021745</name>
</gene>
<keyword evidence="2 5" id="KW-0863">Zinc-finger</keyword>
<reference evidence="9 10" key="1">
    <citation type="submission" date="2024-02" db="EMBL/GenBank/DDBJ databases">
        <title>Chromosome-level genome assembly of the Eurasian Minnow (Phoxinus phoxinus).</title>
        <authorList>
            <person name="Oriowo T.O."/>
            <person name="Martin S."/>
            <person name="Stange M."/>
            <person name="Chrysostomakis Y."/>
            <person name="Brown T."/>
            <person name="Winkler S."/>
            <person name="Kukowka S."/>
            <person name="Myers E.W."/>
            <person name="Bohne A."/>
        </authorList>
    </citation>
    <scope>NUCLEOTIDE SEQUENCE [LARGE SCALE GENOMIC DNA]</scope>
    <source>
        <strain evidence="9">ZFMK-TIS-60720</strain>
        <tissue evidence="9">Whole Organism</tissue>
    </source>
</reference>
<comment type="function">
    <text evidence="6">DNA-binding transcription regulator that regulates endothelial cell proliferation and G1/S cell-cycle progression. Specifically binds the 5'-[AT]NTNN[GT]GGCA[AGT]-3' core DNA sequence and acts by modulating expression of pRB-E2F cell-cycle target genes.</text>
</comment>